<dbReference type="PANTHER" id="PTHR31719:SF179">
    <property type="entry name" value="OS08G0148400 PROTEIN"/>
    <property type="match status" value="1"/>
</dbReference>
<evidence type="ECO:0000256" key="2">
    <source>
        <dbReference type="ARBA" id="ARBA00023125"/>
    </source>
</evidence>
<dbReference type="RefSeq" id="XP_024934536.1">
    <property type="nucleotide sequence ID" value="XM_025078768.3"/>
</dbReference>
<dbReference type="Gene3D" id="2.170.150.80">
    <property type="entry name" value="NAC domain"/>
    <property type="match status" value="1"/>
</dbReference>
<dbReference type="SUPFAM" id="SSF101941">
    <property type="entry name" value="NAC domain"/>
    <property type="match status" value="1"/>
</dbReference>
<dbReference type="InterPro" id="IPR036093">
    <property type="entry name" value="NAC_dom_sf"/>
</dbReference>
<organism evidence="7 8">
    <name type="scientific">Ziziphus jujuba</name>
    <name type="common">Chinese jujube</name>
    <name type="synonym">Ziziphus sativa</name>
    <dbReference type="NCBI Taxonomy" id="326968"/>
    <lineage>
        <taxon>Eukaryota</taxon>
        <taxon>Viridiplantae</taxon>
        <taxon>Streptophyta</taxon>
        <taxon>Embryophyta</taxon>
        <taxon>Tracheophyta</taxon>
        <taxon>Spermatophyta</taxon>
        <taxon>Magnoliopsida</taxon>
        <taxon>eudicotyledons</taxon>
        <taxon>Gunneridae</taxon>
        <taxon>Pentapetalae</taxon>
        <taxon>rosids</taxon>
        <taxon>fabids</taxon>
        <taxon>Rosales</taxon>
        <taxon>Rhamnaceae</taxon>
        <taxon>Paliureae</taxon>
        <taxon>Ziziphus</taxon>
    </lineage>
</organism>
<feature type="compositionally biased region" description="Low complexity" evidence="5">
    <location>
        <begin position="12"/>
        <end position="29"/>
    </location>
</feature>
<evidence type="ECO:0000256" key="1">
    <source>
        <dbReference type="ARBA" id="ARBA00023015"/>
    </source>
</evidence>
<evidence type="ECO:0000313" key="8">
    <source>
        <dbReference type="RefSeq" id="XP_024934536.1"/>
    </source>
</evidence>
<dbReference type="AlphaFoldDB" id="A0A6P6GKC2"/>
<feature type="compositionally biased region" description="Basic and acidic residues" evidence="5">
    <location>
        <begin position="222"/>
        <end position="234"/>
    </location>
</feature>
<dbReference type="InParanoid" id="A0A6P6GKC2"/>
<evidence type="ECO:0000256" key="3">
    <source>
        <dbReference type="ARBA" id="ARBA00023163"/>
    </source>
</evidence>
<evidence type="ECO:0000256" key="5">
    <source>
        <dbReference type="SAM" id="MobiDB-lite"/>
    </source>
</evidence>
<sequence length="422" mass="48743">MDVHQNRDVVENPSINSNNNSPINSSSGNSPPPTNNENLHHHVHDDNDDDQQPTTKYCEQVSKYLPGFRFNPKDEELVDFYLKKKVANEQLPSNVVIDVELYKFNPEYLAENHKPRGENQWFFFTPRDRKYPNGERPNRAAGSGYWKATGADRPVVSNEDKIGFRKALVFYQGKAPNGVKTDWIMHEYRLNQPSKRKRIGNDMRLDDWVLCRIYKKPNKSPSKNERKVEENHHGVHERHAKKSISDTSLITSSPSEDYNEALIPSSSQNHNSNNNNNAYDHRHMINPNPRYPELQRINIHQNPNFMERQPPRIPPLPPATYFQQHHQDLTNPNPGLTMDENAFRGLEPLSSSLYHSTGIKSEDDSSFGYHYQHDDAYGTVPSLLYGYNYGFSPNMDTSLDHSVMRMDNTDNVIDSFTSHRQV</sequence>
<keyword evidence="7" id="KW-1185">Reference proteome</keyword>
<feature type="region of interest" description="Disordered" evidence="5">
    <location>
        <begin position="218"/>
        <end position="253"/>
    </location>
</feature>
<dbReference type="Pfam" id="PF02365">
    <property type="entry name" value="NAM"/>
    <property type="match status" value="1"/>
</dbReference>
<evidence type="ECO:0000259" key="6">
    <source>
        <dbReference type="PROSITE" id="PS51005"/>
    </source>
</evidence>
<feature type="compositionally biased region" description="Basic and acidic residues" evidence="5">
    <location>
        <begin position="1"/>
        <end position="10"/>
    </location>
</feature>
<feature type="domain" description="NAC" evidence="6">
    <location>
        <begin position="64"/>
        <end position="216"/>
    </location>
</feature>
<feature type="region of interest" description="Disordered" evidence="5">
    <location>
        <begin position="1"/>
        <end position="55"/>
    </location>
</feature>
<dbReference type="GO" id="GO:0003677">
    <property type="term" value="F:DNA binding"/>
    <property type="evidence" value="ECO:0007669"/>
    <property type="project" value="UniProtKB-KW"/>
</dbReference>
<evidence type="ECO:0000256" key="4">
    <source>
        <dbReference type="ARBA" id="ARBA00023242"/>
    </source>
</evidence>
<keyword evidence="2" id="KW-0238">DNA-binding</keyword>
<accession>A0A6P6GKC2</accession>
<dbReference type="PANTHER" id="PTHR31719">
    <property type="entry name" value="NAC TRANSCRIPTION FACTOR 56"/>
    <property type="match status" value="1"/>
</dbReference>
<reference evidence="7" key="1">
    <citation type="submission" date="2025-05" db="UniProtKB">
        <authorList>
            <consortium name="RefSeq"/>
        </authorList>
    </citation>
    <scope>NUCLEOTIDE SEQUENCE [LARGE SCALE GENOMIC DNA]</scope>
</reference>
<dbReference type="InterPro" id="IPR003441">
    <property type="entry name" value="NAC-dom"/>
</dbReference>
<proteinExistence type="predicted"/>
<name>A0A6P6GKC2_ZIZJJ</name>
<keyword evidence="1" id="KW-0805">Transcription regulation</keyword>
<protein>
    <submittedName>
        <fullName evidence="8">NAC domain-containing protein 2</fullName>
    </submittedName>
</protein>
<dbReference type="KEGG" id="zju:112493314"/>
<dbReference type="PROSITE" id="PS51005">
    <property type="entry name" value="NAC"/>
    <property type="match status" value="1"/>
</dbReference>
<dbReference type="GO" id="GO:0006355">
    <property type="term" value="P:regulation of DNA-templated transcription"/>
    <property type="evidence" value="ECO:0007669"/>
    <property type="project" value="InterPro"/>
</dbReference>
<keyword evidence="3" id="KW-0804">Transcription</keyword>
<keyword evidence="4" id="KW-0539">Nucleus</keyword>
<dbReference type="GeneID" id="112493314"/>
<reference evidence="8" key="2">
    <citation type="submission" date="2025-08" db="UniProtKB">
        <authorList>
            <consortium name="RefSeq"/>
        </authorList>
    </citation>
    <scope>IDENTIFICATION</scope>
    <source>
        <tissue evidence="8">Seedling</tissue>
    </source>
</reference>
<gene>
    <name evidence="8" type="primary">LOC112493314</name>
</gene>
<evidence type="ECO:0000313" key="7">
    <source>
        <dbReference type="Proteomes" id="UP001652623"/>
    </source>
</evidence>
<dbReference type="Proteomes" id="UP001652623">
    <property type="component" value="Chromosome 1"/>
</dbReference>